<dbReference type="InterPro" id="IPR011252">
    <property type="entry name" value="Fibrogen-bd_dom1"/>
</dbReference>
<feature type="domain" description="CNA-B" evidence="9">
    <location>
        <begin position="866"/>
        <end position="947"/>
    </location>
</feature>
<accession>A0ABD6T6F3</accession>
<dbReference type="InterPro" id="IPR041171">
    <property type="entry name" value="SDR_Ig"/>
</dbReference>
<feature type="domain" description="SpaA-like prealbumin fold" evidence="10">
    <location>
        <begin position="337"/>
        <end position="407"/>
    </location>
</feature>
<feature type="domain" description="CNA-B" evidence="9">
    <location>
        <begin position="602"/>
        <end position="683"/>
    </location>
</feature>
<feature type="region of interest" description="Disordered" evidence="6">
    <location>
        <begin position="1112"/>
        <end position="1188"/>
    </location>
</feature>
<feature type="domain" description="CNA-B" evidence="9">
    <location>
        <begin position="778"/>
        <end position="859"/>
    </location>
</feature>
<evidence type="ECO:0000259" key="9">
    <source>
        <dbReference type="Pfam" id="PF05738"/>
    </source>
</evidence>
<evidence type="ECO:0000256" key="6">
    <source>
        <dbReference type="SAM" id="MobiDB-lite"/>
    </source>
</evidence>
<dbReference type="CDD" id="cd00222">
    <property type="entry name" value="CollagenBindB"/>
    <property type="match status" value="8"/>
</dbReference>
<comment type="caution">
    <text evidence="12">The sequence shown here is derived from an EMBL/GenBank/DDBJ whole genome shotgun (WGS) entry which is preliminary data.</text>
</comment>
<dbReference type="Gene3D" id="2.60.40.740">
    <property type="match status" value="1"/>
</dbReference>
<evidence type="ECO:0000259" key="8">
    <source>
        <dbReference type="Pfam" id="PF05737"/>
    </source>
</evidence>
<protein>
    <recommendedName>
        <fullName evidence="14">Cell wall anchor protein</fullName>
    </recommendedName>
</protein>
<keyword evidence="7" id="KW-1133">Transmembrane helix</keyword>
<keyword evidence="3" id="KW-0964">Secreted</keyword>
<keyword evidence="5" id="KW-0572">Peptidoglycan-anchor</keyword>
<dbReference type="SUPFAM" id="SSF49401">
    <property type="entry name" value="Bacterial adhesins"/>
    <property type="match status" value="2"/>
</dbReference>
<feature type="domain" description="CNA-B" evidence="9">
    <location>
        <begin position="514"/>
        <end position="595"/>
    </location>
</feature>
<keyword evidence="7" id="KW-0812">Transmembrane</keyword>
<comment type="subcellular location">
    <subcellularLocation>
        <location evidence="1">Secreted</location>
        <location evidence="1">Cell wall</location>
        <topology evidence="1">Peptidoglycan-anchor</topology>
    </subcellularLocation>
</comment>
<evidence type="ECO:0000259" key="10">
    <source>
        <dbReference type="Pfam" id="PF17802"/>
    </source>
</evidence>
<dbReference type="InterPro" id="IPR013783">
    <property type="entry name" value="Ig-like_fold"/>
</dbReference>
<evidence type="ECO:0000256" key="4">
    <source>
        <dbReference type="ARBA" id="ARBA00022729"/>
    </source>
</evidence>
<dbReference type="EMBL" id="NUTL01000049">
    <property type="protein sequence ID" value="PHE97019.1"/>
    <property type="molecule type" value="Genomic_DNA"/>
</dbReference>
<name>A0ABD6T6F3_9BACI</name>
<dbReference type="Pfam" id="PF05738">
    <property type="entry name" value="Cna_B"/>
    <property type="match status" value="8"/>
</dbReference>
<dbReference type="Proteomes" id="UP000221918">
    <property type="component" value="Unassembled WGS sequence"/>
</dbReference>
<evidence type="ECO:0000259" key="11">
    <source>
        <dbReference type="Pfam" id="PF17961"/>
    </source>
</evidence>
<proteinExistence type="predicted"/>
<dbReference type="AlphaFoldDB" id="A0ABD6T6F3"/>
<keyword evidence="7" id="KW-0472">Membrane</keyword>
<dbReference type="RefSeq" id="WP_098803123.1">
    <property type="nucleotide sequence ID" value="NZ_NUTL01000049.1"/>
</dbReference>
<evidence type="ECO:0000256" key="7">
    <source>
        <dbReference type="SAM" id="Phobius"/>
    </source>
</evidence>
<feature type="domain" description="SDR-like Ig" evidence="11">
    <location>
        <begin position="50"/>
        <end position="134"/>
    </location>
</feature>
<dbReference type="InterPro" id="IPR041033">
    <property type="entry name" value="SpaA_PFL_dom_1"/>
</dbReference>
<dbReference type="InterPro" id="IPR008454">
    <property type="entry name" value="Collagen-bd_Cna-like_B-typ_dom"/>
</dbReference>
<feature type="domain" description="CNA-B" evidence="9">
    <location>
        <begin position="954"/>
        <end position="1035"/>
    </location>
</feature>
<dbReference type="Pfam" id="PF17961">
    <property type="entry name" value="Big_8"/>
    <property type="match status" value="1"/>
</dbReference>
<evidence type="ECO:0000313" key="12">
    <source>
        <dbReference type="EMBL" id="PHE97019.1"/>
    </source>
</evidence>
<feature type="domain" description="CNA-B" evidence="9">
    <location>
        <begin position="690"/>
        <end position="771"/>
    </location>
</feature>
<feature type="compositionally biased region" description="Polar residues" evidence="6">
    <location>
        <begin position="1113"/>
        <end position="1123"/>
    </location>
</feature>
<evidence type="ECO:0000256" key="5">
    <source>
        <dbReference type="ARBA" id="ARBA00023088"/>
    </source>
</evidence>
<dbReference type="Gene3D" id="2.60.40.1280">
    <property type="match status" value="1"/>
</dbReference>
<feature type="transmembrane region" description="Helical" evidence="7">
    <location>
        <begin position="1192"/>
        <end position="1210"/>
    </location>
</feature>
<dbReference type="SUPFAM" id="SSF49478">
    <property type="entry name" value="Cna protein B-type domain"/>
    <property type="match status" value="9"/>
</dbReference>
<feature type="domain" description="CNA-B" evidence="9">
    <location>
        <begin position="1042"/>
        <end position="1123"/>
    </location>
</feature>
<dbReference type="InterPro" id="IPR008456">
    <property type="entry name" value="Collagen-bd_dom"/>
</dbReference>
<evidence type="ECO:0000256" key="3">
    <source>
        <dbReference type="ARBA" id="ARBA00022525"/>
    </source>
</evidence>
<keyword evidence="2" id="KW-0134">Cell wall</keyword>
<evidence type="ECO:0008006" key="14">
    <source>
        <dbReference type="Google" id="ProtNLM"/>
    </source>
</evidence>
<gene>
    <name evidence="12" type="ORF">COF81_12895</name>
</gene>
<dbReference type="InterPro" id="IPR008966">
    <property type="entry name" value="Adhesion_dom_sf"/>
</dbReference>
<dbReference type="Gene3D" id="2.60.40.10">
    <property type="entry name" value="Immunoglobulins"/>
    <property type="match status" value="1"/>
</dbReference>
<reference evidence="12 13" key="1">
    <citation type="submission" date="2017-09" db="EMBL/GenBank/DDBJ databases">
        <title>Large-scale bioinformatics analysis of Bacillus genomes uncovers conserved roles of natural products in bacterial physiology.</title>
        <authorList>
            <consortium name="Agbiome Team Llc"/>
            <person name="Bleich R.M."/>
            <person name="Grubbs K.J."/>
            <person name="Santa Maria K.C."/>
            <person name="Allen S.E."/>
            <person name="Farag S."/>
            <person name="Shank E.A."/>
            <person name="Bowers A."/>
        </authorList>
    </citation>
    <scope>NUCLEOTIDE SEQUENCE [LARGE SCALE GENOMIC DNA]</scope>
    <source>
        <strain evidence="12 13">AFS037265</strain>
    </source>
</reference>
<evidence type="ECO:0000256" key="2">
    <source>
        <dbReference type="ARBA" id="ARBA00022512"/>
    </source>
</evidence>
<evidence type="ECO:0000256" key="1">
    <source>
        <dbReference type="ARBA" id="ARBA00004168"/>
    </source>
</evidence>
<feature type="domain" description="Collagen binding" evidence="8">
    <location>
        <begin position="173"/>
        <end position="294"/>
    </location>
</feature>
<dbReference type="Pfam" id="PF05737">
    <property type="entry name" value="Collagen_bind"/>
    <property type="match status" value="1"/>
</dbReference>
<dbReference type="Pfam" id="PF17802">
    <property type="entry name" value="SpaA"/>
    <property type="match status" value="1"/>
</dbReference>
<organism evidence="12 13">
    <name type="scientific">Bacillus pseudomycoides</name>
    <dbReference type="NCBI Taxonomy" id="64104"/>
    <lineage>
        <taxon>Bacteria</taxon>
        <taxon>Bacillati</taxon>
        <taxon>Bacillota</taxon>
        <taxon>Bacilli</taxon>
        <taxon>Bacillales</taxon>
        <taxon>Bacillaceae</taxon>
        <taxon>Bacillus</taxon>
        <taxon>Bacillus cereus group</taxon>
    </lineage>
</organism>
<sequence length="1215" mass="135455">MVKRVTSIFSILMLFMFTIGQSLMPIIANAQELNTTGFVDSFKIDKTKLSYGEQAKINVTFSDKSGNNMKSGDTLTLTLPPELQGFNGTIPLNDGQGNNFGTCKVSAGNVVCTFNDIVEKLHNIKGHFNFTVQATNVGTDQTKNVETNLGTTLDKQTVTITGPTSGGGTGSKPFFYKTGDIQPDTPDEVRWFLNINLNKEYLSRDIVVSDSLQEGQTLNKDSFRITVNDRESLSIKQFEDQRYGYVQFNDDGHSFKVVINWNMGSARSFTVFYTSTITESGKSQESFKNDYKIDYQILYKQPVSESGSATVTNITSGGGAQGDLPPKGTLRIVKHLGTDEDKVIPNVSFKLYKESGEQVGDVYVTDEKGIIEIPNLQSGKYYVQEVSAPEYIDFNPQEKVSFEVKSGAVNGVKLPISNKVKTTFITGTKIWKGDNATERPKTIKVDLLQDGQVIATQEVSEATGWKYEFKDLAAYNADGKGYKYEVKEQPVDGYQTEVKGYDIINTKVVQITKVEGTKTWKDDNAKDRPKTIKVDLLQNGQAVSTQEVTEASGWKYEFKDLAAYDANGAAYKYEVKEQAVDGYKTEVTGYDITNTKVGQTKVEGTKTWKDDNAKDRPKTIQVDLLQNGQKIDTKEVSEATGWKYEFKDLAAYDANGVAYKYEVKEQPVAGYQSEVTGYDITNTKVGQTTVEGTKTWKDDNAKERPKTIQVDLLQNGQKIDTKEVSEATGWKYTFKDLAAYDADGKAYKYEVKEQPVDGYQSEVNGYDITNTKVGQTKVEGTKTWKDDNAKDRPKTIKVDLLQNGQAISTQEVTEASGWKYEFKDLAAYDANGAAYKYEVKEQAVDGYKSEVNGYDITNTKVGQTKVEGKKTWKDDNAKDRPKTIKVDLLQNGKVIATEEVSEASGWKYEFKDLAAYDANGVAYKYEVKEQPVVGYEAKVNGYDITNTKVGQTTVEGTKTWKDDNATDRPKTIQVDLLQNGQKVDTKEVSEATGWKYTFKDLAAYDADGAAYKYEVKEQPVDGYQTEVKGYDITNTKVGQTKVEGTKTWKDDNAKDRPKMIKVDLFQNGKLIDTKEVSEATGWKYEFKDLAAYDADGKAYKYEVKEQPVDGYQTEVNGYDITNTKIKDEPGVDPDKDPDKDPNKDPDKDPDKDPNKDPNTNTNINSDPKVPPTKENDKTTALLPKTGGTPTEMISIIGGMVLFVLGGFLFVRQRMR</sequence>
<dbReference type="NCBIfam" id="TIGR01167">
    <property type="entry name" value="LPXTG_anchor"/>
    <property type="match status" value="1"/>
</dbReference>
<evidence type="ECO:0000313" key="13">
    <source>
        <dbReference type="Proteomes" id="UP000221918"/>
    </source>
</evidence>
<dbReference type="Gene3D" id="2.60.40.1140">
    <property type="entry name" value="Collagen-binding surface protein Cna, B-type domain"/>
    <property type="match status" value="8"/>
</dbReference>
<feature type="domain" description="CNA-B" evidence="9">
    <location>
        <begin position="425"/>
        <end position="506"/>
    </location>
</feature>
<feature type="compositionally biased region" description="Basic and acidic residues" evidence="6">
    <location>
        <begin position="1124"/>
        <end position="1155"/>
    </location>
</feature>
<keyword evidence="4" id="KW-0732">Signal</keyword>